<organism evidence="3">
    <name type="scientific">Angiostrongylus costaricensis</name>
    <name type="common">Nematode worm</name>
    <dbReference type="NCBI Taxonomy" id="334426"/>
    <lineage>
        <taxon>Eukaryota</taxon>
        <taxon>Metazoa</taxon>
        <taxon>Ecdysozoa</taxon>
        <taxon>Nematoda</taxon>
        <taxon>Chromadorea</taxon>
        <taxon>Rhabditida</taxon>
        <taxon>Rhabditina</taxon>
        <taxon>Rhabditomorpha</taxon>
        <taxon>Strongyloidea</taxon>
        <taxon>Metastrongylidae</taxon>
        <taxon>Angiostrongylus</taxon>
    </lineage>
</organism>
<reference evidence="1 2" key="2">
    <citation type="submission" date="2018-11" db="EMBL/GenBank/DDBJ databases">
        <authorList>
            <consortium name="Pathogen Informatics"/>
        </authorList>
    </citation>
    <scope>NUCLEOTIDE SEQUENCE [LARGE SCALE GENOMIC DNA]</scope>
    <source>
        <strain evidence="1 2">Costa Rica</strain>
    </source>
</reference>
<reference evidence="3" key="1">
    <citation type="submission" date="2017-02" db="UniProtKB">
        <authorList>
            <consortium name="WormBaseParasite"/>
        </authorList>
    </citation>
    <scope>IDENTIFICATION</scope>
</reference>
<dbReference type="WBParaSite" id="ACOC_0000358001-mRNA-1">
    <property type="protein sequence ID" value="ACOC_0000358001-mRNA-1"/>
    <property type="gene ID" value="ACOC_0000358001"/>
</dbReference>
<protein>
    <submittedName>
        <fullName evidence="3">ANK_REP_REGION domain-containing protein</fullName>
    </submittedName>
</protein>
<proteinExistence type="predicted"/>
<sequence length="226" mass="24569">MRRTQQHAQWCDRWPRDAVSSGVVARAISIGPLNVSASLLSIFARVVPELNVLLAALRPLGQVGTVGRAEFADFGYVSDGSGTGRNVTPLLLIAGADVNAFDSSSTLKVMQETVTVGNAHMVSLFLSNNGLIHQPQCAKNDQQDNREWSALVVAVNRNHLPSVQLPLGRTLAHIACFSASRLVVDRLLECGIPIEDCYKNGLYPIQIAILHQNKDALEAVLSRYIF</sequence>
<evidence type="ECO:0000313" key="3">
    <source>
        <dbReference type="WBParaSite" id="ACOC_0000358001-mRNA-1"/>
    </source>
</evidence>
<dbReference type="EMBL" id="UYYA01001152">
    <property type="protein sequence ID" value="VDM55166.1"/>
    <property type="molecule type" value="Genomic_DNA"/>
</dbReference>
<dbReference type="OrthoDB" id="5958958at2759"/>
<dbReference type="AlphaFoldDB" id="A0A0R3PGX1"/>
<dbReference type="Proteomes" id="UP000267027">
    <property type="component" value="Unassembled WGS sequence"/>
</dbReference>
<gene>
    <name evidence="1" type="ORF">ACOC_LOCUS3581</name>
</gene>
<name>A0A0R3PGX1_ANGCS</name>
<evidence type="ECO:0000313" key="2">
    <source>
        <dbReference type="Proteomes" id="UP000267027"/>
    </source>
</evidence>
<dbReference type="InterPro" id="IPR036770">
    <property type="entry name" value="Ankyrin_rpt-contain_sf"/>
</dbReference>
<evidence type="ECO:0000313" key="1">
    <source>
        <dbReference type="EMBL" id="VDM55166.1"/>
    </source>
</evidence>
<dbReference type="Gene3D" id="1.25.40.20">
    <property type="entry name" value="Ankyrin repeat-containing domain"/>
    <property type="match status" value="2"/>
</dbReference>
<accession>A0A0R3PGX1</accession>
<dbReference type="Pfam" id="PF13606">
    <property type="entry name" value="Ank_3"/>
    <property type="match status" value="1"/>
</dbReference>
<dbReference type="InterPro" id="IPR002110">
    <property type="entry name" value="Ankyrin_rpt"/>
</dbReference>
<dbReference type="SUPFAM" id="SSF48403">
    <property type="entry name" value="Ankyrin repeat"/>
    <property type="match status" value="1"/>
</dbReference>
<keyword evidence="2" id="KW-1185">Reference proteome</keyword>